<dbReference type="CDD" id="cd07067">
    <property type="entry name" value="HP_PGM_like"/>
    <property type="match status" value="1"/>
</dbReference>
<dbReference type="SMART" id="SM00855">
    <property type="entry name" value="PGAM"/>
    <property type="match status" value="1"/>
</dbReference>
<dbReference type="PANTHER" id="PTHR47821:SF2">
    <property type="entry name" value="PHOSPHOGLYCERATE MUTASE FAMILY PROTEIN"/>
    <property type="match status" value="1"/>
</dbReference>
<proteinExistence type="predicted"/>
<name>A0ABR2YX37_9CHLO</name>
<protein>
    <recommendedName>
        <fullName evidence="3">Phosphoglycerate mutase-like protein</fullName>
    </recommendedName>
</protein>
<keyword evidence="2" id="KW-1185">Reference proteome</keyword>
<evidence type="ECO:0008006" key="3">
    <source>
        <dbReference type="Google" id="ProtNLM"/>
    </source>
</evidence>
<dbReference type="Gene3D" id="3.40.50.1240">
    <property type="entry name" value="Phosphoglycerate mutase-like"/>
    <property type="match status" value="1"/>
</dbReference>
<sequence length="203" mass="22063">MALQLHNSYWVLRHGRSKANDAGIIVSKVENGVPPSYGLSDSGRQQAKVAGIELKWRLASLDNADVKVFSSPLTRTLDTAVIVAEELGIYTTDSRFQVVPELIERNFGDYELQSDSNYQKVWDADSADLAAAPSGGGESVEQVAERVRSLFATLEEGNTGKSILLVSHGDTLSILWAVVKGLPLQDHRQHGLNTGQLKLLHAA</sequence>
<evidence type="ECO:0000313" key="2">
    <source>
        <dbReference type="Proteomes" id="UP001491310"/>
    </source>
</evidence>
<dbReference type="PIRSF" id="PIRSF000709">
    <property type="entry name" value="6PFK_2-Ptase"/>
    <property type="match status" value="1"/>
</dbReference>
<reference evidence="1 2" key="1">
    <citation type="journal article" date="2024" name="Nat. Commun.">
        <title>Phylogenomics reveals the evolutionary origins of lichenization in chlorophyte algae.</title>
        <authorList>
            <person name="Puginier C."/>
            <person name="Libourel C."/>
            <person name="Otte J."/>
            <person name="Skaloud P."/>
            <person name="Haon M."/>
            <person name="Grisel S."/>
            <person name="Petersen M."/>
            <person name="Berrin J.G."/>
            <person name="Delaux P.M."/>
            <person name="Dal Grande F."/>
            <person name="Keller J."/>
        </authorList>
    </citation>
    <scope>NUCLEOTIDE SEQUENCE [LARGE SCALE GENOMIC DNA]</scope>
    <source>
        <strain evidence="1 2">SAG 216-7</strain>
    </source>
</reference>
<dbReference type="Pfam" id="PF00300">
    <property type="entry name" value="His_Phos_1"/>
    <property type="match status" value="1"/>
</dbReference>
<organism evidence="1 2">
    <name type="scientific">Coccomyxa subellipsoidea</name>
    <dbReference type="NCBI Taxonomy" id="248742"/>
    <lineage>
        <taxon>Eukaryota</taxon>
        <taxon>Viridiplantae</taxon>
        <taxon>Chlorophyta</taxon>
        <taxon>core chlorophytes</taxon>
        <taxon>Trebouxiophyceae</taxon>
        <taxon>Trebouxiophyceae incertae sedis</taxon>
        <taxon>Coccomyxaceae</taxon>
        <taxon>Coccomyxa</taxon>
    </lineage>
</organism>
<accession>A0ABR2YX37</accession>
<dbReference type="PANTHER" id="PTHR47821">
    <property type="entry name" value="PHOSPHOGLYCERATE MUTASE FAMILY PROTEIN"/>
    <property type="match status" value="1"/>
</dbReference>
<evidence type="ECO:0000313" key="1">
    <source>
        <dbReference type="EMBL" id="KAK9916206.1"/>
    </source>
</evidence>
<dbReference type="Proteomes" id="UP001491310">
    <property type="component" value="Unassembled WGS sequence"/>
</dbReference>
<dbReference type="InterPro" id="IPR029033">
    <property type="entry name" value="His_PPase_superfam"/>
</dbReference>
<dbReference type="InterPro" id="IPR013078">
    <property type="entry name" value="His_Pase_superF_clade-1"/>
</dbReference>
<gene>
    <name evidence="1" type="ORF">WJX75_010042</name>
</gene>
<comment type="caution">
    <text evidence="1">The sequence shown here is derived from an EMBL/GenBank/DDBJ whole genome shotgun (WGS) entry which is preliminary data.</text>
</comment>
<dbReference type="SUPFAM" id="SSF53254">
    <property type="entry name" value="Phosphoglycerate mutase-like"/>
    <property type="match status" value="1"/>
</dbReference>
<dbReference type="EMBL" id="JALJOT010000004">
    <property type="protein sequence ID" value="KAK9916206.1"/>
    <property type="molecule type" value="Genomic_DNA"/>
</dbReference>